<feature type="compositionally biased region" description="Basic and acidic residues" evidence="1">
    <location>
        <begin position="12"/>
        <end position="28"/>
    </location>
</feature>
<gene>
    <name evidence="2" type="ORF">OIE82_27170</name>
</gene>
<name>A0ABZ1YE46_9ACTN</name>
<proteinExistence type="predicted"/>
<feature type="region of interest" description="Disordered" evidence="1">
    <location>
        <begin position="1"/>
        <end position="28"/>
    </location>
</feature>
<evidence type="ECO:0000256" key="1">
    <source>
        <dbReference type="SAM" id="MobiDB-lite"/>
    </source>
</evidence>
<dbReference type="RefSeq" id="WP_395759487.1">
    <property type="nucleotide sequence ID" value="NZ_CP109207.1"/>
</dbReference>
<protein>
    <submittedName>
        <fullName evidence="2">Uncharacterized protein</fullName>
    </submittedName>
</protein>
<organism evidence="2">
    <name type="scientific">Streptomyces althioticus</name>
    <dbReference type="NCBI Taxonomy" id="83380"/>
    <lineage>
        <taxon>Bacteria</taxon>
        <taxon>Bacillati</taxon>
        <taxon>Actinomycetota</taxon>
        <taxon>Actinomycetes</taxon>
        <taxon>Kitasatosporales</taxon>
        <taxon>Streptomycetaceae</taxon>
        <taxon>Streptomyces</taxon>
        <taxon>Streptomyces althioticus group</taxon>
    </lineage>
</organism>
<accession>A0ABZ1YE46</accession>
<sequence>MTEYEDEFFPADDVKRPSKAAERRQGRQAMREELEDLMDLYPEYADVLNEVRL</sequence>
<dbReference type="EMBL" id="CP109207">
    <property type="protein sequence ID" value="WUU56626.1"/>
    <property type="molecule type" value="Genomic_DNA"/>
</dbReference>
<feature type="compositionally biased region" description="Acidic residues" evidence="1">
    <location>
        <begin position="1"/>
        <end position="10"/>
    </location>
</feature>
<reference evidence="2" key="1">
    <citation type="submission" date="2022-10" db="EMBL/GenBank/DDBJ databases">
        <title>The complete genomes of actinobacterial strains from the NBC collection.</title>
        <authorList>
            <person name="Joergensen T.S."/>
            <person name="Alvarez Arevalo M."/>
            <person name="Sterndorff E.B."/>
            <person name="Faurdal D."/>
            <person name="Vuksanovic O."/>
            <person name="Mourched A.-S."/>
            <person name="Charusanti P."/>
            <person name="Shaw S."/>
            <person name="Blin K."/>
            <person name="Weber T."/>
        </authorList>
    </citation>
    <scope>NUCLEOTIDE SEQUENCE [LARGE SCALE GENOMIC DNA]</scope>
    <source>
        <strain evidence="2">NBC 01686</strain>
    </source>
</reference>
<evidence type="ECO:0000313" key="2">
    <source>
        <dbReference type="EMBL" id="WUU56626.1"/>
    </source>
</evidence>